<organism evidence="1 2">
    <name type="scientific">Candidatus Amesbacteria bacterium GW2011_GWC2_45_19</name>
    <dbReference type="NCBI Taxonomy" id="1618366"/>
    <lineage>
        <taxon>Bacteria</taxon>
        <taxon>Candidatus Amesiibacteriota</taxon>
    </lineage>
</organism>
<sequence length="131" mass="14971">MSSLIERVQLTIKDIGERLFIRSFESRPKRSPSLNCSLNKGKCRGTHYLRNCYLEGEDRLKIEKDLLAPRNSVTQVSEGDVRAVEISGRDEFVGSKARTGLERMINEEGYQVTKLVRKDDGSSYFLQLERG</sequence>
<dbReference type="EMBL" id="LCKS01000007">
    <property type="protein sequence ID" value="KKU02793.1"/>
    <property type="molecule type" value="Genomic_DNA"/>
</dbReference>
<protein>
    <submittedName>
        <fullName evidence="1">Uncharacterized protein</fullName>
    </submittedName>
</protein>
<name>A0A0G1PBK9_9BACT</name>
<proteinExistence type="predicted"/>
<comment type="caution">
    <text evidence="1">The sequence shown here is derived from an EMBL/GenBank/DDBJ whole genome shotgun (WGS) entry which is preliminary data.</text>
</comment>
<reference evidence="1 2" key="1">
    <citation type="journal article" date="2015" name="Nature">
        <title>rRNA introns, odd ribosomes, and small enigmatic genomes across a large radiation of phyla.</title>
        <authorList>
            <person name="Brown C.T."/>
            <person name="Hug L.A."/>
            <person name="Thomas B.C."/>
            <person name="Sharon I."/>
            <person name="Castelle C.J."/>
            <person name="Singh A."/>
            <person name="Wilkins M.J."/>
            <person name="Williams K.H."/>
            <person name="Banfield J.F."/>
        </authorList>
    </citation>
    <scope>NUCLEOTIDE SEQUENCE [LARGE SCALE GENOMIC DNA]</scope>
</reference>
<gene>
    <name evidence="1" type="ORF">UX05_C0007G0022</name>
</gene>
<evidence type="ECO:0000313" key="2">
    <source>
        <dbReference type="Proteomes" id="UP000034264"/>
    </source>
</evidence>
<accession>A0A0G1PBK9</accession>
<evidence type="ECO:0000313" key="1">
    <source>
        <dbReference type="EMBL" id="KKU02793.1"/>
    </source>
</evidence>
<dbReference type="Proteomes" id="UP000034264">
    <property type="component" value="Unassembled WGS sequence"/>
</dbReference>
<dbReference type="AlphaFoldDB" id="A0A0G1PBK9"/>